<name>A0AAV7K2R0_9METZ</name>
<dbReference type="PANTHER" id="PTHR13090">
    <property type="entry name" value="ARGININE-HYDROXYLASE NDUFAF5, MITOCHONDRIAL"/>
    <property type="match status" value="1"/>
</dbReference>
<evidence type="ECO:0000256" key="1">
    <source>
        <dbReference type="ARBA" id="ARBA00022603"/>
    </source>
</evidence>
<evidence type="ECO:0000313" key="8">
    <source>
        <dbReference type="Proteomes" id="UP001165289"/>
    </source>
</evidence>
<comment type="caution">
    <text evidence="7">The sequence shown here is derived from an EMBL/GenBank/DDBJ whole genome shotgun (WGS) entry which is preliminary data.</text>
</comment>
<dbReference type="GO" id="GO:0032259">
    <property type="term" value="P:methylation"/>
    <property type="evidence" value="ECO:0007669"/>
    <property type="project" value="UniProtKB-KW"/>
</dbReference>
<gene>
    <name evidence="7" type="ORF">LOD99_11405</name>
</gene>
<dbReference type="Proteomes" id="UP001165289">
    <property type="component" value="Unassembled WGS sequence"/>
</dbReference>
<evidence type="ECO:0000256" key="5">
    <source>
        <dbReference type="ARBA" id="ARBA00042549"/>
    </source>
</evidence>
<dbReference type="GO" id="GO:0008757">
    <property type="term" value="F:S-adenosylmethionine-dependent methyltransferase activity"/>
    <property type="evidence" value="ECO:0007669"/>
    <property type="project" value="InterPro"/>
</dbReference>
<dbReference type="EMBL" id="JAKMXF010000191">
    <property type="protein sequence ID" value="KAI6655467.1"/>
    <property type="molecule type" value="Genomic_DNA"/>
</dbReference>
<keyword evidence="2" id="KW-0808">Transferase</keyword>
<dbReference type="InterPro" id="IPR029063">
    <property type="entry name" value="SAM-dependent_MTases_sf"/>
</dbReference>
<feature type="domain" description="Methyltransferase type 11" evidence="6">
    <location>
        <begin position="99"/>
        <end position="166"/>
    </location>
</feature>
<keyword evidence="8" id="KW-1185">Reference proteome</keyword>
<evidence type="ECO:0000256" key="2">
    <source>
        <dbReference type="ARBA" id="ARBA00022679"/>
    </source>
</evidence>
<evidence type="ECO:0000256" key="4">
    <source>
        <dbReference type="ARBA" id="ARBA00041833"/>
    </source>
</evidence>
<evidence type="ECO:0000259" key="6">
    <source>
        <dbReference type="Pfam" id="PF08241"/>
    </source>
</evidence>
<keyword evidence="1" id="KW-0489">Methyltransferase</keyword>
<dbReference type="SUPFAM" id="SSF53335">
    <property type="entry name" value="S-adenosyl-L-methionine-dependent methyltransferases"/>
    <property type="match status" value="1"/>
</dbReference>
<proteinExistence type="predicted"/>
<dbReference type="InterPro" id="IPR013216">
    <property type="entry name" value="Methyltransf_11"/>
</dbReference>
<dbReference type="GO" id="GO:0032981">
    <property type="term" value="P:mitochondrial respiratory chain complex I assembly"/>
    <property type="evidence" value="ECO:0007669"/>
    <property type="project" value="TreeGrafter"/>
</dbReference>
<dbReference type="GO" id="GO:0005739">
    <property type="term" value="C:mitochondrion"/>
    <property type="evidence" value="ECO:0007669"/>
    <property type="project" value="TreeGrafter"/>
</dbReference>
<accession>A0AAV7K2R0</accession>
<reference evidence="7 8" key="1">
    <citation type="journal article" date="2023" name="BMC Biol.">
        <title>The compact genome of the sponge Oopsacas minuta (Hexactinellida) is lacking key metazoan core genes.</title>
        <authorList>
            <person name="Santini S."/>
            <person name="Schenkelaars Q."/>
            <person name="Jourda C."/>
            <person name="Duchesne M."/>
            <person name="Belahbib H."/>
            <person name="Rocher C."/>
            <person name="Selva M."/>
            <person name="Riesgo A."/>
            <person name="Vervoort M."/>
            <person name="Leys S.P."/>
            <person name="Kodjabachian L."/>
            <person name="Le Bivic A."/>
            <person name="Borchiellini C."/>
            <person name="Claverie J.M."/>
            <person name="Renard E."/>
        </authorList>
    </citation>
    <scope>NUCLEOTIDE SEQUENCE [LARGE SCALE GENOMIC DNA]</scope>
    <source>
        <strain evidence="7">SPO-2</strain>
    </source>
</reference>
<dbReference type="InterPro" id="IPR050602">
    <property type="entry name" value="Malonyl-ACP_OMT"/>
</dbReference>
<sequence length="296" mass="33820">MTVLLIRNRSTYFICGFIRSFTKSSKSKANLFDVRVKQIQRDNAFGLSNRKTFDYIRESTAINLADRLYDINKEFYLGLEIGCTRGDLLSSKIDSEKINFLFQSDSSVGALSRPNSTFPIQMHLESPQLRVSMFDIAIANLSLHWVNDLEDCFHRISKLLVPDAPFMISMFGEFTLCELSSSLREAEMKIMGGFSPRVSPFIRLSDLATLFNAGGFTLITVDQDYITVRYPGLLELMHDLGRMGESNCTVGRNTHLRRDVIRLAEEIYMKRYGEEHRNIPATFEIIYGIGWTPANM</sequence>
<organism evidence="7 8">
    <name type="scientific">Oopsacas minuta</name>
    <dbReference type="NCBI Taxonomy" id="111878"/>
    <lineage>
        <taxon>Eukaryota</taxon>
        <taxon>Metazoa</taxon>
        <taxon>Porifera</taxon>
        <taxon>Hexactinellida</taxon>
        <taxon>Hexasterophora</taxon>
        <taxon>Lyssacinosida</taxon>
        <taxon>Leucopsacidae</taxon>
        <taxon>Oopsacas</taxon>
    </lineage>
</organism>
<evidence type="ECO:0000256" key="3">
    <source>
        <dbReference type="ARBA" id="ARBA00040937"/>
    </source>
</evidence>
<evidence type="ECO:0000313" key="7">
    <source>
        <dbReference type="EMBL" id="KAI6655467.1"/>
    </source>
</evidence>
<dbReference type="Gene3D" id="3.40.50.150">
    <property type="entry name" value="Vaccinia Virus protein VP39"/>
    <property type="match status" value="1"/>
</dbReference>
<dbReference type="PANTHER" id="PTHR13090:SF1">
    <property type="entry name" value="ARGININE-HYDROXYLASE NDUFAF5, MITOCHONDRIAL"/>
    <property type="match status" value="1"/>
</dbReference>
<dbReference type="Pfam" id="PF08241">
    <property type="entry name" value="Methyltransf_11"/>
    <property type="match status" value="1"/>
</dbReference>
<protein>
    <recommendedName>
        <fullName evidence="3">Arginine-hydroxylase NDUFAF5, mitochondrial</fullName>
    </recommendedName>
    <alternativeName>
        <fullName evidence="4">NADH dehydrogenase [ubiquinone] 1 alpha subcomplex assembly factor 5</fullName>
    </alternativeName>
    <alternativeName>
        <fullName evidence="5">Putative methyltransferase NDUFAF5</fullName>
    </alternativeName>
</protein>
<dbReference type="AlphaFoldDB" id="A0AAV7K2R0"/>